<reference evidence="1 2" key="1">
    <citation type="submission" date="2022-06" db="EMBL/GenBank/DDBJ databases">
        <authorList>
            <person name="Jeon C.O."/>
        </authorList>
    </citation>
    <scope>NUCLEOTIDE SEQUENCE [LARGE SCALE GENOMIC DNA]</scope>
    <source>
        <strain evidence="1 2">KCTC 13943</strain>
    </source>
</reference>
<name>A0ABT0W456_9BACI</name>
<accession>A0ABT0W456</accession>
<evidence type="ECO:0000313" key="1">
    <source>
        <dbReference type="EMBL" id="MCM2531117.1"/>
    </source>
</evidence>
<protein>
    <submittedName>
        <fullName evidence="1">Uncharacterized protein</fullName>
    </submittedName>
</protein>
<dbReference type="Proteomes" id="UP001523262">
    <property type="component" value="Unassembled WGS sequence"/>
</dbReference>
<comment type="caution">
    <text evidence="1">The sequence shown here is derived from an EMBL/GenBank/DDBJ whole genome shotgun (WGS) entry which is preliminary data.</text>
</comment>
<dbReference type="EMBL" id="JAMQCR010000001">
    <property type="protein sequence ID" value="MCM2531117.1"/>
    <property type="molecule type" value="Genomic_DNA"/>
</dbReference>
<proteinExistence type="predicted"/>
<sequence>MLQGFGLQTLHLIQLNQYLKRRSAFFNASLDAVNHIPFERDTPLQQRSESSPTEPNQAVSIFLHDINISMEAPSFLQPMSFQL</sequence>
<keyword evidence="2" id="KW-1185">Reference proteome</keyword>
<gene>
    <name evidence="1" type="ORF">NDK43_00015</name>
</gene>
<evidence type="ECO:0000313" key="2">
    <source>
        <dbReference type="Proteomes" id="UP001523262"/>
    </source>
</evidence>
<organism evidence="1 2">
    <name type="scientific">Neobacillus pocheonensis</name>
    <dbReference type="NCBI Taxonomy" id="363869"/>
    <lineage>
        <taxon>Bacteria</taxon>
        <taxon>Bacillati</taxon>
        <taxon>Bacillota</taxon>
        <taxon>Bacilli</taxon>
        <taxon>Bacillales</taxon>
        <taxon>Bacillaceae</taxon>
        <taxon>Neobacillus</taxon>
    </lineage>
</organism>